<keyword evidence="7 8" id="KW-0472">Membrane</keyword>
<evidence type="ECO:0000256" key="1">
    <source>
        <dbReference type="ARBA" id="ARBA00004651"/>
    </source>
</evidence>
<evidence type="ECO:0000256" key="7">
    <source>
        <dbReference type="ARBA" id="ARBA00023136"/>
    </source>
</evidence>
<feature type="transmembrane region" description="Helical" evidence="8">
    <location>
        <begin position="203"/>
        <end position="222"/>
    </location>
</feature>
<keyword evidence="4 8" id="KW-1003">Cell membrane</keyword>
<feature type="transmembrane region" description="Helical" evidence="8">
    <location>
        <begin position="177"/>
        <end position="197"/>
    </location>
</feature>
<dbReference type="InterPro" id="IPR002781">
    <property type="entry name" value="TM_pro_TauE-like"/>
</dbReference>
<accession>A0ABY6NZA7</accession>
<keyword evidence="3" id="KW-0813">Transport</keyword>
<evidence type="ECO:0000313" key="10">
    <source>
        <dbReference type="Proteomes" id="UP001164965"/>
    </source>
</evidence>
<dbReference type="InterPro" id="IPR052017">
    <property type="entry name" value="TSUP"/>
</dbReference>
<dbReference type="PANTHER" id="PTHR30269">
    <property type="entry name" value="TRANSMEMBRANE PROTEIN YFCA"/>
    <property type="match status" value="1"/>
</dbReference>
<keyword evidence="10" id="KW-1185">Reference proteome</keyword>
<dbReference type="EMBL" id="CP110615">
    <property type="protein sequence ID" value="UZJ24737.1"/>
    <property type="molecule type" value="Genomic_DNA"/>
</dbReference>
<comment type="similarity">
    <text evidence="2 8">Belongs to the 4-toluene sulfonate uptake permease (TSUP) (TC 2.A.102) family.</text>
</comment>
<name>A0ABY6NZA7_9NOCA</name>
<gene>
    <name evidence="9" type="ORF">RHODO2019_16760</name>
</gene>
<feature type="transmembrane region" description="Helical" evidence="8">
    <location>
        <begin position="141"/>
        <end position="165"/>
    </location>
</feature>
<evidence type="ECO:0000256" key="6">
    <source>
        <dbReference type="ARBA" id="ARBA00022989"/>
    </source>
</evidence>
<dbReference type="Pfam" id="PF01925">
    <property type="entry name" value="TauE"/>
    <property type="match status" value="1"/>
</dbReference>
<evidence type="ECO:0000256" key="5">
    <source>
        <dbReference type="ARBA" id="ARBA00022692"/>
    </source>
</evidence>
<keyword evidence="5 8" id="KW-0812">Transmembrane</keyword>
<evidence type="ECO:0000256" key="4">
    <source>
        <dbReference type="ARBA" id="ARBA00022475"/>
    </source>
</evidence>
<reference evidence="9" key="1">
    <citation type="submission" date="2022-10" db="EMBL/GenBank/DDBJ databases">
        <title>Rhodococcus sp.75.</title>
        <authorList>
            <person name="Sun M."/>
        </authorList>
    </citation>
    <scope>NUCLEOTIDE SEQUENCE</scope>
    <source>
        <strain evidence="9">75</strain>
    </source>
</reference>
<evidence type="ECO:0000313" key="9">
    <source>
        <dbReference type="EMBL" id="UZJ24737.1"/>
    </source>
</evidence>
<evidence type="ECO:0000256" key="3">
    <source>
        <dbReference type="ARBA" id="ARBA00022448"/>
    </source>
</evidence>
<comment type="subcellular location">
    <subcellularLocation>
        <location evidence="1 8">Cell membrane</location>
        <topology evidence="1 8">Multi-pass membrane protein</topology>
    </subcellularLocation>
</comment>
<evidence type="ECO:0000256" key="2">
    <source>
        <dbReference type="ARBA" id="ARBA00009142"/>
    </source>
</evidence>
<feature type="transmembrane region" description="Helical" evidence="8">
    <location>
        <begin position="77"/>
        <end position="96"/>
    </location>
</feature>
<dbReference type="RefSeq" id="WP_265382843.1">
    <property type="nucleotide sequence ID" value="NZ_CP110615.1"/>
</dbReference>
<dbReference type="PANTHER" id="PTHR30269:SF0">
    <property type="entry name" value="MEMBRANE TRANSPORTER PROTEIN YFCA-RELATED"/>
    <property type="match status" value="1"/>
</dbReference>
<evidence type="ECO:0000256" key="8">
    <source>
        <dbReference type="RuleBase" id="RU363041"/>
    </source>
</evidence>
<sequence length="249" mass="24897">MSTADVFLLLAAGVGAGAIGSTAGLASLVSYPALLAVGLPPVTANVTNTVALVASGAGSALSSRTELRGQASTVRRLAGFAVAGGITGAALLLVTPAGAFERIVPFLVGLASLLLLAQPRVRRLRRETVGDGGRWLVPAGTYVIGVYGGYFGAAAGVMLLALLLVATEETLVRANALKNILLWMANGVAAIGFALLADVQWTAAAPLALGCLLGGSLGPAAARRIPETPLRIVVAVAGLGLAVQLWVTA</sequence>
<dbReference type="Proteomes" id="UP001164965">
    <property type="component" value="Chromosome"/>
</dbReference>
<keyword evidence="6 8" id="KW-1133">Transmembrane helix</keyword>
<proteinExistence type="inferred from homology"/>
<organism evidence="9 10">
    <name type="scientific">Rhodococcus antarcticus</name>
    <dbReference type="NCBI Taxonomy" id="2987751"/>
    <lineage>
        <taxon>Bacteria</taxon>
        <taxon>Bacillati</taxon>
        <taxon>Actinomycetota</taxon>
        <taxon>Actinomycetes</taxon>
        <taxon>Mycobacteriales</taxon>
        <taxon>Nocardiaceae</taxon>
        <taxon>Rhodococcus</taxon>
    </lineage>
</organism>
<protein>
    <recommendedName>
        <fullName evidence="8">Probable membrane transporter protein</fullName>
    </recommendedName>
</protein>
<feature type="transmembrane region" description="Helical" evidence="8">
    <location>
        <begin position="229"/>
        <end position="247"/>
    </location>
</feature>